<sequence length="148" mass="15669">MSEVETASGPPRAYAQWVTIKLNNSGSKAVKLTNLDVSWGKLYADGDKDKEIDPSAVNNSTIQPGESLQINACGRESSPSGTTGDFDLVDTTAGGKVIRHFYWDCPWGSSTNTWTISGSNSGWMVESEGANLSGGALGSITCEFLNKA</sequence>
<evidence type="ECO:0000313" key="3">
    <source>
        <dbReference type="Proteomes" id="UP000256964"/>
    </source>
</evidence>
<name>A0A371DBF5_9APHY</name>
<dbReference type="GO" id="GO:0019836">
    <property type="term" value="P:symbiont-mediated hemolysis of host erythrocyte"/>
    <property type="evidence" value="ECO:0007669"/>
    <property type="project" value="InterPro"/>
</dbReference>
<reference evidence="2 3" key="1">
    <citation type="journal article" date="2018" name="Biotechnol. Biofuels">
        <title>Integrative visual omics of the white-rot fungus Polyporus brumalis exposes the biotechnological potential of its oxidative enzymes for delignifying raw plant biomass.</title>
        <authorList>
            <person name="Miyauchi S."/>
            <person name="Rancon A."/>
            <person name="Drula E."/>
            <person name="Hage H."/>
            <person name="Chaduli D."/>
            <person name="Favel A."/>
            <person name="Grisel S."/>
            <person name="Henrissat B."/>
            <person name="Herpoel-Gimbert I."/>
            <person name="Ruiz-Duenas F.J."/>
            <person name="Chevret D."/>
            <person name="Hainaut M."/>
            <person name="Lin J."/>
            <person name="Wang M."/>
            <person name="Pangilinan J."/>
            <person name="Lipzen A."/>
            <person name="Lesage-Meessen L."/>
            <person name="Navarro D."/>
            <person name="Riley R."/>
            <person name="Grigoriev I.V."/>
            <person name="Zhou S."/>
            <person name="Raouche S."/>
            <person name="Rosso M.N."/>
        </authorList>
    </citation>
    <scope>NUCLEOTIDE SEQUENCE [LARGE SCALE GENOMIC DNA]</scope>
    <source>
        <strain evidence="2 3">BRFM 1820</strain>
    </source>
</reference>
<accession>A0A371DBF5</accession>
<evidence type="ECO:0000256" key="1">
    <source>
        <dbReference type="ARBA" id="ARBA00010795"/>
    </source>
</evidence>
<dbReference type="OrthoDB" id="2727348at2759"/>
<dbReference type="STRING" id="139420.A0A371DBF5"/>
<keyword evidence="3" id="KW-1185">Reference proteome</keyword>
<proteinExistence type="inferred from homology"/>
<evidence type="ECO:0000313" key="2">
    <source>
        <dbReference type="EMBL" id="RDX49863.1"/>
    </source>
</evidence>
<dbReference type="Gene3D" id="2.60.270.50">
    <property type="match status" value="1"/>
</dbReference>
<comment type="similarity">
    <text evidence="1">Belongs to the aegerolysin family.</text>
</comment>
<protein>
    <submittedName>
        <fullName evidence="2">Pleurotolysin A</fullName>
    </submittedName>
</protein>
<dbReference type="AlphaFoldDB" id="A0A371DBF5"/>
<dbReference type="InterPro" id="IPR009413">
    <property type="entry name" value="Aegerolysin-typ"/>
</dbReference>
<gene>
    <name evidence="2" type="ORF">OH76DRAFT_1403107</name>
</gene>
<organism evidence="2 3">
    <name type="scientific">Lentinus brumalis</name>
    <dbReference type="NCBI Taxonomy" id="2498619"/>
    <lineage>
        <taxon>Eukaryota</taxon>
        <taxon>Fungi</taxon>
        <taxon>Dikarya</taxon>
        <taxon>Basidiomycota</taxon>
        <taxon>Agaricomycotina</taxon>
        <taxon>Agaricomycetes</taxon>
        <taxon>Polyporales</taxon>
        <taxon>Polyporaceae</taxon>
        <taxon>Lentinus</taxon>
    </lineage>
</organism>
<dbReference type="Pfam" id="PF06355">
    <property type="entry name" value="Aegerolysin"/>
    <property type="match status" value="1"/>
</dbReference>
<dbReference type="EMBL" id="KZ857402">
    <property type="protein sequence ID" value="RDX49863.1"/>
    <property type="molecule type" value="Genomic_DNA"/>
</dbReference>
<dbReference type="PIRSF" id="PIRSF007951">
    <property type="entry name" value="Hemolysin, aegerolysin type"/>
    <property type="match status" value="1"/>
</dbReference>
<dbReference type="Proteomes" id="UP000256964">
    <property type="component" value="Unassembled WGS sequence"/>
</dbReference>